<reference evidence="1" key="2">
    <citation type="submission" date="2021-01" db="EMBL/GenBank/DDBJ databases">
        <authorList>
            <person name="Schikora-Tamarit M.A."/>
        </authorList>
    </citation>
    <scope>NUCLEOTIDE SEQUENCE</scope>
    <source>
        <strain evidence="1">CBS2887</strain>
    </source>
</reference>
<organism evidence="1 2">
    <name type="scientific">Wickerhamomyces pijperi</name>
    <name type="common">Yeast</name>
    <name type="synonym">Pichia pijperi</name>
    <dbReference type="NCBI Taxonomy" id="599730"/>
    <lineage>
        <taxon>Eukaryota</taxon>
        <taxon>Fungi</taxon>
        <taxon>Dikarya</taxon>
        <taxon>Ascomycota</taxon>
        <taxon>Saccharomycotina</taxon>
        <taxon>Saccharomycetes</taxon>
        <taxon>Phaffomycetales</taxon>
        <taxon>Wickerhamomycetaceae</taxon>
        <taxon>Wickerhamomyces</taxon>
    </lineage>
</organism>
<accession>A0A9P8QAJ0</accession>
<reference evidence="1" key="1">
    <citation type="journal article" date="2021" name="Open Biol.">
        <title>Shared evolutionary footprints suggest mitochondrial oxidative damage underlies multiple complex I losses in fungi.</title>
        <authorList>
            <person name="Schikora-Tamarit M.A."/>
            <person name="Marcet-Houben M."/>
            <person name="Nosek J."/>
            <person name="Gabaldon T."/>
        </authorList>
    </citation>
    <scope>NUCLEOTIDE SEQUENCE</scope>
    <source>
        <strain evidence="1">CBS2887</strain>
    </source>
</reference>
<dbReference type="Proteomes" id="UP000774326">
    <property type="component" value="Unassembled WGS sequence"/>
</dbReference>
<dbReference type="EMBL" id="JAEUBG010001734">
    <property type="protein sequence ID" value="KAH3685904.1"/>
    <property type="molecule type" value="Genomic_DNA"/>
</dbReference>
<protein>
    <submittedName>
        <fullName evidence="1">Uncharacterized protein</fullName>
    </submittedName>
</protein>
<comment type="caution">
    <text evidence="1">The sequence shown here is derived from an EMBL/GenBank/DDBJ whole genome shotgun (WGS) entry which is preliminary data.</text>
</comment>
<proteinExistence type="predicted"/>
<dbReference type="AlphaFoldDB" id="A0A9P8QAJ0"/>
<name>A0A9P8QAJ0_WICPI</name>
<evidence type="ECO:0000313" key="1">
    <source>
        <dbReference type="EMBL" id="KAH3685904.1"/>
    </source>
</evidence>
<sequence>MKSGEADTDFFLLWVEAPCKELEVSVPVCDLAVLMEADLKGTEETEAESEYEEAATESSTELSKYSRVTKSINLFVNLNKEDNTIKSELLYLCSNHLRQILTISVKFCWIFAQFSLEIGLTMLRIVCVNSTMDIWRSSDLTSEEFE</sequence>
<gene>
    <name evidence="1" type="ORF">WICPIJ_003130</name>
</gene>
<keyword evidence="2" id="KW-1185">Reference proteome</keyword>
<evidence type="ECO:0000313" key="2">
    <source>
        <dbReference type="Proteomes" id="UP000774326"/>
    </source>
</evidence>